<organism evidence="1 2">
    <name type="scientific">Tannerella sp. oral taxon BU063 isolate Cell 2</name>
    <dbReference type="NCBI Taxonomy" id="1411148"/>
    <lineage>
        <taxon>Bacteria</taxon>
        <taxon>Pseudomonadati</taxon>
        <taxon>Bacteroidota</taxon>
        <taxon>Bacteroidia</taxon>
        <taxon>Bacteroidales</taxon>
        <taxon>Tannerellaceae</taxon>
        <taxon>Tannerella</taxon>
    </lineage>
</organism>
<gene>
    <name evidence="1" type="ORF">N425_14285</name>
</gene>
<evidence type="ECO:0000313" key="1">
    <source>
        <dbReference type="EMBL" id="ETK00597.1"/>
    </source>
</evidence>
<evidence type="ECO:0000313" key="2">
    <source>
        <dbReference type="Proteomes" id="UP000018837"/>
    </source>
</evidence>
<sequence length="38" mass="4453">MQYAPIRVRAKFGGFHIFPIEMRPKLARFYIQTVGEAI</sequence>
<proteinExistence type="predicted"/>
<protein>
    <submittedName>
        <fullName evidence="1">Uncharacterized protein</fullName>
    </submittedName>
</protein>
<name>W2C2B3_9BACT</name>
<dbReference type="Proteomes" id="UP000018837">
    <property type="component" value="Unassembled WGS sequence"/>
</dbReference>
<dbReference type="EMBL" id="AYUF01000499">
    <property type="protein sequence ID" value="ETK00597.1"/>
    <property type="molecule type" value="Genomic_DNA"/>
</dbReference>
<reference evidence="1 2" key="1">
    <citation type="submission" date="2013-11" db="EMBL/GenBank/DDBJ databases">
        <title>Single cell genomics of uncultured Tannerella BU063 (oral taxon 286).</title>
        <authorList>
            <person name="Beall C.J."/>
            <person name="Campbell A.G."/>
            <person name="Griffen A.L."/>
            <person name="Podar M."/>
            <person name="Leys E.J."/>
        </authorList>
    </citation>
    <scope>NUCLEOTIDE SEQUENCE [LARGE SCALE GENOMIC DNA]</scope>
    <source>
        <strain evidence="1">Cell 2</strain>
    </source>
</reference>
<accession>W2C2B3</accession>
<comment type="caution">
    <text evidence="1">The sequence shown here is derived from an EMBL/GenBank/DDBJ whole genome shotgun (WGS) entry which is preliminary data.</text>
</comment>
<dbReference type="AlphaFoldDB" id="W2C2B3"/>